<dbReference type="Gene3D" id="3.30.390.10">
    <property type="entry name" value="Enolase-like, N-terminal domain"/>
    <property type="match status" value="1"/>
</dbReference>
<keyword evidence="2" id="KW-0460">Magnesium</keyword>
<dbReference type="Proteomes" id="UP000032417">
    <property type="component" value="Chromosome 1"/>
</dbReference>
<reference evidence="5 6" key="1">
    <citation type="submission" date="2014-08" db="EMBL/GenBank/DDBJ databases">
        <authorList>
            <person name="Wibberg D."/>
        </authorList>
    </citation>
    <scope>NUCLEOTIDE SEQUENCE [LARGE SCALE GENOMIC DNA]</scope>
    <source>
        <strain evidence="6">ING2-E5B</strain>
    </source>
</reference>
<keyword evidence="3" id="KW-0456">Lyase</keyword>
<dbReference type="SUPFAM" id="SSF51604">
    <property type="entry name" value="Enolase C-terminal domain-like"/>
    <property type="match status" value="1"/>
</dbReference>
<dbReference type="PATRIC" id="fig|1562970.3.peg.1914"/>
<accession>A0A098C2M2</accession>
<dbReference type="SFLD" id="SFLDG00180">
    <property type="entry name" value="muconate_cycloisomerase"/>
    <property type="match status" value="1"/>
</dbReference>
<organism evidence="5 6">
    <name type="scientific">Fermentimonas caenicola</name>
    <dbReference type="NCBI Taxonomy" id="1562970"/>
    <lineage>
        <taxon>Bacteria</taxon>
        <taxon>Pseudomonadati</taxon>
        <taxon>Bacteroidota</taxon>
        <taxon>Bacteroidia</taxon>
        <taxon>Bacteroidales</taxon>
        <taxon>Dysgonomonadaceae</taxon>
        <taxon>Fermentimonas</taxon>
    </lineage>
</organism>
<name>A0A098C2M2_9BACT</name>
<dbReference type="OrthoDB" id="9766759at2"/>
<dbReference type="InterPro" id="IPR041338">
    <property type="entry name" value="OSBS_N"/>
</dbReference>
<dbReference type="PANTHER" id="PTHR48073:SF2">
    <property type="entry name" value="O-SUCCINYLBENZOATE SYNTHASE"/>
    <property type="match status" value="1"/>
</dbReference>
<dbReference type="Gene3D" id="3.20.20.120">
    <property type="entry name" value="Enolase-like C-terminal domain"/>
    <property type="match status" value="1"/>
</dbReference>
<evidence type="ECO:0000313" key="5">
    <source>
        <dbReference type="EMBL" id="CEA16671.1"/>
    </source>
</evidence>
<dbReference type="EMBL" id="LN515532">
    <property type="protein sequence ID" value="CEA16671.1"/>
    <property type="molecule type" value="Genomic_DNA"/>
</dbReference>
<keyword evidence="6" id="KW-1185">Reference proteome</keyword>
<dbReference type="GO" id="GO:0046872">
    <property type="term" value="F:metal ion binding"/>
    <property type="evidence" value="ECO:0007669"/>
    <property type="project" value="UniProtKB-KW"/>
</dbReference>
<dbReference type="Pfam" id="PF21508">
    <property type="entry name" value="MenC_N"/>
    <property type="match status" value="1"/>
</dbReference>
<evidence type="ECO:0000259" key="4">
    <source>
        <dbReference type="SMART" id="SM00922"/>
    </source>
</evidence>
<keyword evidence="1" id="KW-0479">Metal-binding</keyword>
<dbReference type="InterPro" id="IPR036849">
    <property type="entry name" value="Enolase-like_C_sf"/>
</dbReference>
<dbReference type="SFLD" id="SFLDF00009">
    <property type="entry name" value="o-succinylbenzoate_synthase"/>
    <property type="match status" value="1"/>
</dbReference>
<dbReference type="InterPro" id="IPR013342">
    <property type="entry name" value="Mandelate_racemase_C"/>
</dbReference>
<evidence type="ECO:0000256" key="3">
    <source>
        <dbReference type="ARBA" id="ARBA00023239"/>
    </source>
</evidence>
<proteinExistence type="predicted"/>
<dbReference type="GO" id="GO:0016854">
    <property type="term" value="F:racemase and epimerase activity"/>
    <property type="evidence" value="ECO:0007669"/>
    <property type="project" value="UniProtKB-ARBA"/>
</dbReference>
<protein>
    <submittedName>
        <fullName evidence="5">Mandelate racemase/muconate lactonizing protein</fullName>
    </submittedName>
</protein>
<feature type="domain" description="Mandelate racemase/muconate lactonizing enzyme C-terminal" evidence="4">
    <location>
        <begin position="131"/>
        <end position="229"/>
    </location>
</feature>
<dbReference type="KEGG" id="pbt:ING2E5B_1934"/>
<dbReference type="SUPFAM" id="SSF54826">
    <property type="entry name" value="Enolase N-terminal domain-like"/>
    <property type="match status" value="1"/>
</dbReference>
<dbReference type="SMART" id="SM00922">
    <property type="entry name" value="MR_MLE"/>
    <property type="match status" value="1"/>
</dbReference>
<dbReference type="GO" id="GO:0016829">
    <property type="term" value="F:lyase activity"/>
    <property type="evidence" value="ECO:0007669"/>
    <property type="project" value="UniProtKB-KW"/>
</dbReference>
<dbReference type="CDD" id="cd03320">
    <property type="entry name" value="OSBS"/>
    <property type="match status" value="1"/>
</dbReference>
<dbReference type="STRING" id="1562970.ING2E5B_1934"/>
<evidence type="ECO:0000313" key="6">
    <source>
        <dbReference type="Proteomes" id="UP000032417"/>
    </source>
</evidence>
<evidence type="ECO:0000256" key="2">
    <source>
        <dbReference type="ARBA" id="ARBA00022842"/>
    </source>
</evidence>
<dbReference type="SFLD" id="SFLDS00001">
    <property type="entry name" value="Enolase"/>
    <property type="match status" value="1"/>
</dbReference>
<dbReference type="PANTHER" id="PTHR48073">
    <property type="entry name" value="O-SUCCINYLBENZOATE SYNTHASE-RELATED"/>
    <property type="match status" value="1"/>
</dbReference>
<sequence>MFKIEIVPYTLKFKNPAGTSRGVYIDHKVWYIIFKNCNNPSHIGIGECAPLPDLSCDYSDEYEQQLKSFCKTVEEKQLVDSASLKNYPSILFGLETAMRHYQQQSWQLWDTRFSRGEEGIKINGLIWMGDFSEMKSRIEAALEKGFRCIKLKIGAIDFNKEIELLKYIRQQFTPEELELRVDANGGFSYHDVLVKLNQLAELNIHSIEQPIKAGLQKEMSYLCRNSLIPIALDEELIGINSYVEKKSLLTTINPQYIILKPSLHGGISGCEEWISIAEELGIGYWITSALESNIGLNSISQWCSTLNISIPQGLGTGSLYLNNTPLPLEIKGEYLWFDPEGSFPGINKIING</sequence>
<evidence type="ECO:0000256" key="1">
    <source>
        <dbReference type="ARBA" id="ARBA00022723"/>
    </source>
</evidence>
<dbReference type="Pfam" id="PF13378">
    <property type="entry name" value="MR_MLE_C"/>
    <property type="match status" value="1"/>
</dbReference>
<dbReference type="HOGENOM" id="CLU_030273_0_0_10"/>
<gene>
    <name evidence="5" type="ORF">ING2E5B_1934</name>
</gene>
<dbReference type="AlphaFoldDB" id="A0A098C2M2"/>
<dbReference type="InterPro" id="IPR029017">
    <property type="entry name" value="Enolase-like_N"/>
</dbReference>
<dbReference type="InterPro" id="IPR029065">
    <property type="entry name" value="Enolase_C-like"/>
</dbReference>